<name>A0A5N6CRU3_9GAMM</name>
<evidence type="ECO:0000313" key="1">
    <source>
        <dbReference type="EMBL" id="KAB8195635.1"/>
    </source>
</evidence>
<dbReference type="RefSeq" id="WP_141481600.1">
    <property type="nucleotide sequence ID" value="NZ_VICD02000069.1"/>
</dbReference>
<evidence type="ECO:0008006" key="3">
    <source>
        <dbReference type="Google" id="ProtNLM"/>
    </source>
</evidence>
<comment type="caution">
    <text evidence="1">The sequence shown here is derived from an EMBL/GenBank/DDBJ whole genome shotgun (WGS) entry which is preliminary data.</text>
</comment>
<organism evidence="1 2">
    <name type="scientific">Marilutibacter maris</name>
    <dbReference type="NCBI Taxonomy" id="1605891"/>
    <lineage>
        <taxon>Bacteria</taxon>
        <taxon>Pseudomonadati</taxon>
        <taxon>Pseudomonadota</taxon>
        <taxon>Gammaproteobacteria</taxon>
        <taxon>Lysobacterales</taxon>
        <taxon>Lysobacteraceae</taxon>
        <taxon>Marilutibacter</taxon>
    </lineage>
</organism>
<dbReference type="EMBL" id="VICD02000069">
    <property type="protein sequence ID" value="KAB8195635.1"/>
    <property type="molecule type" value="Genomic_DNA"/>
</dbReference>
<protein>
    <recommendedName>
        <fullName evidence="3">DUF4279 domain-containing protein</fullName>
    </recommendedName>
</protein>
<proteinExistence type="predicted"/>
<dbReference type="AlphaFoldDB" id="A0A5N6CRU3"/>
<sequence>MTIRGFPGSTDEVIALFGVAADSSGLASTPALPGKALLKRSYVRFNVDLAPDTPLFRMVQAILDHMGGIDRLSECLRRIEPEHIDIDLVLPVRDSPEQEGGFISPSSIADLQRIGATLSFSFLDRRK</sequence>
<reference evidence="1 2" key="1">
    <citation type="submission" date="2019-10" db="EMBL/GenBank/DDBJ databases">
        <title>Lysobacter alkalisoli sp. nov., isolated from saline-alkaline soil.</title>
        <authorList>
            <person name="Sun J.-Q."/>
        </authorList>
    </citation>
    <scope>NUCLEOTIDE SEQUENCE [LARGE SCALE GENOMIC DNA]</scope>
    <source>
        <strain evidence="1 2">KCTC 42381</strain>
    </source>
</reference>
<gene>
    <name evidence="1" type="ORF">FKV24_005025</name>
</gene>
<dbReference type="Proteomes" id="UP000320431">
    <property type="component" value="Unassembled WGS sequence"/>
</dbReference>
<evidence type="ECO:0000313" key="2">
    <source>
        <dbReference type="Proteomes" id="UP000320431"/>
    </source>
</evidence>
<accession>A0A5N6CRU3</accession>